<dbReference type="RefSeq" id="XP_062713393.1">
    <property type="nucleotide sequence ID" value="XM_062857409.1"/>
</dbReference>
<evidence type="ECO:0000256" key="2">
    <source>
        <dbReference type="SAM" id="MobiDB-lite"/>
    </source>
</evidence>
<dbReference type="EnsemblMetazoa" id="AALFPA23_024061.R35880">
    <property type="protein sequence ID" value="AALFPA23_024061.P35880"/>
    <property type="gene ID" value="AALFPA23_024061"/>
</dbReference>
<evidence type="ECO:0000256" key="1">
    <source>
        <dbReference type="SAM" id="Coils"/>
    </source>
</evidence>
<feature type="region of interest" description="Disordered" evidence="2">
    <location>
        <begin position="21"/>
        <end position="51"/>
    </location>
</feature>
<proteinExistence type="predicted"/>
<dbReference type="GeneID" id="134290302"/>
<keyword evidence="4" id="KW-1185">Reference proteome</keyword>
<organism evidence="3 4">
    <name type="scientific">Aedes albopictus</name>
    <name type="common">Asian tiger mosquito</name>
    <name type="synonym">Stegomyia albopicta</name>
    <dbReference type="NCBI Taxonomy" id="7160"/>
    <lineage>
        <taxon>Eukaryota</taxon>
        <taxon>Metazoa</taxon>
        <taxon>Ecdysozoa</taxon>
        <taxon>Arthropoda</taxon>
        <taxon>Hexapoda</taxon>
        <taxon>Insecta</taxon>
        <taxon>Pterygota</taxon>
        <taxon>Neoptera</taxon>
        <taxon>Endopterygota</taxon>
        <taxon>Diptera</taxon>
        <taxon>Nematocera</taxon>
        <taxon>Culicoidea</taxon>
        <taxon>Culicidae</taxon>
        <taxon>Culicinae</taxon>
        <taxon>Aedini</taxon>
        <taxon>Aedes</taxon>
        <taxon>Stegomyia</taxon>
    </lineage>
</organism>
<protein>
    <submittedName>
        <fullName evidence="3">Uncharacterized protein</fullName>
    </submittedName>
</protein>
<dbReference type="Proteomes" id="UP000069940">
    <property type="component" value="Unassembled WGS sequence"/>
</dbReference>
<feature type="compositionally biased region" description="Low complexity" evidence="2">
    <location>
        <begin position="42"/>
        <end position="51"/>
    </location>
</feature>
<feature type="coiled-coil region" evidence="1">
    <location>
        <begin position="114"/>
        <end position="262"/>
    </location>
</feature>
<reference evidence="4" key="1">
    <citation type="journal article" date="2015" name="Proc. Natl. Acad. Sci. U.S.A.">
        <title>Genome sequence of the Asian Tiger mosquito, Aedes albopictus, reveals insights into its biology, genetics, and evolution.</title>
        <authorList>
            <person name="Chen X.G."/>
            <person name="Jiang X."/>
            <person name="Gu J."/>
            <person name="Xu M."/>
            <person name="Wu Y."/>
            <person name="Deng Y."/>
            <person name="Zhang C."/>
            <person name="Bonizzoni M."/>
            <person name="Dermauw W."/>
            <person name="Vontas J."/>
            <person name="Armbruster P."/>
            <person name="Huang X."/>
            <person name="Yang Y."/>
            <person name="Zhang H."/>
            <person name="He W."/>
            <person name="Peng H."/>
            <person name="Liu Y."/>
            <person name="Wu K."/>
            <person name="Chen J."/>
            <person name="Lirakis M."/>
            <person name="Topalis P."/>
            <person name="Van Leeuwen T."/>
            <person name="Hall A.B."/>
            <person name="Jiang X."/>
            <person name="Thorpe C."/>
            <person name="Mueller R.L."/>
            <person name="Sun C."/>
            <person name="Waterhouse R.M."/>
            <person name="Yan G."/>
            <person name="Tu Z.J."/>
            <person name="Fang X."/>
            <person name="James A.A."/>
        </authorList>
    </citation>
    <scope>NUCLEOTIDE SEQUENCE [LARGE SCALE GENOMIC DNA]</scope>
    <source>
        <strain evidence="4">Foshan</strain>
    </source>
</reference>
<reference evidence="3" key="2">
    <citation type="submission" date="2025-05" db="UniProtKB">
        <authorList>
            <consortium name="EnsemblMetazoa"/>
        </authorList>
    </citation>
    <scope>IDENTIFICATION</scope>
    <source>
        <strain evidence="3">Foshan</strain>
    </source>
</reference>
<keyword evidence="1" id="KW-0175">Coiled coil</keyword>
<sequence>MAFSKYSQRDRFFRELRDRLERESEEEREYEEEDRVDKPRGNNNNYYYRNNNYSRNNNNYNHNNNYNQNDNYYNHRETNEEENGLRMEVEKYKKLWKDTEEKMLLIANAYQRVIKSLLKQSEESKARLEELYHRDIKDLHDDRRDAANDMAAKENKFDNKLKALEAKLSNEKILNEALSQEVTMLKTREEEYALSVAENKTAINSELESKESEVRKLKVQLESNQKNMEEVLINREILRNQVNDLQDKLAATDEKVKNLDSTITLTAANMTLWDDDYSVVISKTKGASGSAPTER</sequence>
<accession>A0ABM2A3E3</accession>
<feature type="compositionally biased region" description="Acidic residues" evidence="2">
    <location>
        <begin position="23"/>
        <end position="34"/>
    </location>
</feature>
<evidence type="ECO:0000313" key="3">
    <source>
        <dbReference type="EnsemblMetazoa" id="AALFPA23_024061.P35880"/>
    </source>
</evidence>
<evidence type="ECO:0000313" key="4">
    <source>
        <dbReference type="Proteomes" id="UP000069940"/>
    </source>
</evidence>
<name>A0ABM2A3E3_AEDAL</name>